<dbReference type="PANTHER" id="PTHR30267">
    <property type="entry name" value="PROTEIN KINASE PRKA"/>
    <property type="match status" value="1"/>
</dbReference>
<dbReference type="RefSeq" id="WP_078832215.1">
    <property type="nucleotide sequence ID" value="NZ_FUWH01000009.1"/>
</dbReference>
<gene>
    <name evidence="2" type="ORF">SAMN04488132_109120</name>
</gene>
<dbReference type="GO" id="GO:0004672">
    <property type="term" value="F:protein kinase activity"/>
    <property type="evidence" value="ECO:0007669"/>
    <property type="project" value="TreeGrafter"/>
</dbReference>
<keyword evidence="3" id="KW-1185">Reference proteome</keyword>
<dbReference type="SUPFAM" id="SSF52540">
    <property type="entry name" value="P-loop containing nucleoside triphosphate hydrolases"/>
    <property type="match status" value="1"/>
</dbReference>
<dbReference type="InterPro" id="IPR027417">
    <property type="entry name" value="P-loop_NTPase"/>
</dbReference>
<evidence type="ECO:0000313" key="2">
    <source>
        <dbReference type="EMBL" id="SKA07471.1"/>
    </source>
</evidence>
<dbReference type="Proteomes" id="UP000190888">
    <property type="component" value="Unassembled WGS sequence"/>
</dbReference>
<dbReference type="InterPro" id="IPR002078">
    <property type="entry name" value="Sigma_54_int"/>
</dbReference>
<feature type="domain" description="Sigma-54 factor interaction" evidence="1">
    <location>
        <begin position="161"/>
        <end position="226"/>
    </location>
</feature>
<name>A0A1T4QVF6_9BACT</name>
<dbReference type="GO" id="GO:0005524">
    <property type="term" value="F:ATP binding"/>
    <property type="evidence" value="ECO:0007669"/>
    <property type="project" value="InterPro"/>
</dbReference>
<dbReference type="PANTHER" id="PTHR30267:SF2">
    <property type="entry name" value="PROTEIN PRKA"/>
    <property type="match status" value="1"/>
</dbReference>
<dbReference type="Gene3D" id="3.40.50.300">
    <property type="entry name" value="P-loop containing nucleotide triphosphate hydrolases"/>
    <property type="match status" value="1"/>
</dbReference>
<dbReference type="Pfam" id="PF00158">
    <property type="entry name" value="Sigma54_activat"/>
    <property type="match status" value="1"/>
</dbReference>
<evidence type="ECO:0000259" key="1">
    <source>
        <dbReference type="Pfam" id="PF00158"/>
    </source>
</evidence>
<reference evidence="2 3" key="1">
    <citation type="submission" date="2017-02" db="EMBL/GenBank/DDBJ databases">
        <authorList>
            <person name="Peterson S.W."/>
        </authorList>
    </citation>
    <scope>NUCLEOTIDE SEQUENCE [LARGE SCALE GENOMIC DNA]</scope>
    <source>
        <strain evidence="2 3">DSM 22335</strain>
    </source>
</reference>
<accession>A0A1T4QVF6</accession>
<sequence>MDIKKITTLGALKKSGYTSKSVKEEIRANLIRSIKNREEPFTGILGYEDTVIPDTERALLSRHNILFLGLRGQAKTRMARQMVDLLDEYIPVVAGSEVNDDPLQPLSRFARDLVAEYGDETPVQWLHRSERYGEKLATPDVSVADLIGDIDPIKAANLKLSFADEKVIHYGIIPRSNRGIFVINELPDLQARIQVALFNILQEGDIQIRGFKLRMPLDILFVFTANPEDYTNRGSIVTPLKDRIESQILTHYPKTIETSLAITEQEASITPAQQELVTVSDLVKRLIEQVAFEARSNEYVDKKSGVSARLTIAAFENAVSSAERRAIIHNEQQTQVWISDLSGIIPAITGKIELVYEGEQEGPYQVAVNLLDKAIRSQFVQYFPNPELLKKKRNTGKRSQQEKEPENPYKSVTRWFDAGNHLDLLMDMKDDDKIAALYQVDGLFGIVKKFYPHANEKENALLMELVLHGLAAYSMVSKKVIDGRIEFKDLMGSMMNLGAFSAHDDEHSDQDEEDDFQ</sequence>
<dbReference type="AlphaFoldDB" id="A0A1T4QVF6"/>
<protein>
    <submittedName>
        <fullName evidence="2">Magnesium chelatase subunit I</fullName>
    </submittedName>
</protein>
<dbReference type="OrthoDB" id="9760760at2"/>
<dbReference type="STRING" id="413434.SAMN04488132_109120"/>
<evidence type="ECO:0000313" key="3">
    <source>
        <dbReference type="Proteomes" id="UP000190888"/>
    </source>
</evidence>
<dbReference type="GO" id="GO:0006355">
    <property type="term" value="P:regulation of DNA-templated transcription"/>
    <property type="evidence" value="ECO:0007669"/>
    <property type="project" value="InterPro"/>
</dbReference>
<proteinExistence type="predicted"/>
<dbReference type="EMBL" id="FUWH01000009">
    <property type="protein sequence ID" value="SKA07471.1"/>
    <property type="molecule type" value="Genomic_DNA"/>
</dbReference>
<organism evidence="2 3">
    <name type="scientific">Sediminibacterium ginsengisoli</name>
    <dbReference type="NCBI Taxonomy" id="413434"/>
    <lineage>
        <taxon>Bacteria</taxon>
        <taxon>Pseudomonadati</taxon>
        <taxon>Bacteroidota</taxon>
        <taxon>Chitinophagia</taxon>
        <taxon>Chitinophagales</taxon>
        <taxon>Chitinophagaceae</taxon>
        <taxon>Sediminibacterium</taxon>
    </lineage>
</organism>